<dbReference type="CDD" id="cd00067">
    <property type="entry name" value="GAL4"/>
    <property type="match status" value="1"/>
</dbReference>
<feature type="compositionally biased region" description="Polar residues" evidence="5">
    <location>
        <begin position="78"/>
        <end position="96"/>
    </location>
</feature>
<keyword evidence="3" id="KW-0804">Transcription</keyword>
<dbReference type="Pfam" id="PF04082">
    <property type="entry name" value="Fungal_trans"/>
    <property type="match status" value="1"/>
</dbReference>
<dbReference type="PANTHER" id="PTHR47424:SF15">
    <property type="entry name" value="ZN(II)2CYS6 TRANSCRIPTION FACTOR (EUROFUNG)"/>
    <property type="match status" value="1"/>
</dbReference>
<keyword evidence="8" id="KW-1185">Reference proteome</keyword>
<evidence type="ECO:0000313" key="7">
    <source>
        <dbReference type="EMBL" id="KAL1306576.1"/>
    </source>
</evidence>
<organism evidence="7 8">
    <name type="scientific">Neodothiora populina</name>
    <dbReference type="NCBI Taxonomy" id="2781224"/>
    <lineage>
        <taxon>Eukaryota</taxon>
        <taxon>Fungi</taxon>
        <taxon>Dikarya</taxon>
        <taxon>Ascomycota</taxon>
        <taxon>Pezizomycotina</taxon>
        <taxon>Dothideomycetes</taxon>
        <taxon>Dothideomycetidae</taxon>
        <taxon>Dothideales</taxon>
        <taxon>Dothioraceae</taxon>
        <taxon>Neodothiora</taxon>
    </lineage>
</organism>
<dbReference type="InterPro" id="IPR036864">
    <property type="entry name" value="Zn2-C6_fun-type_DNA-bd_sf"/>
</dbReference>
<evidence type="ECO:0000256" key="3">
    <source>
        <dbReference type="ARBA" id="ARBA00023163"/>
    </source>
</evidence>
<feature type="compositionally biased region" description="Low complexity" evidence="5">
    <location>
        <begin position="640"/>
        <end position="650"/>
    </location>
</feature>
<dbReference type="PANTHER" id="PTHR47424">
    <property type="entry name" value="REGULATORY PROTEIN GAL4"/>
    <property type="match status" value="1"/>
</dbReference>
<evidence type="ECO:0000256" key="2">
    <source>
        <dbReference type="ARBA" id="ARBA00023015"/>
    </source>
</evidence>
<gene>
    <name evidence="7" type="ORF">AAFC00_005261</name>
</gene>
<dbReference type="PROSITE" id="PS00463">
    <property type="entry name" value="ZN2_CY6_FUNGAL_1"/>
    <property type="match status" value="1"/>
</dbReference>
<dbReference type="RefSeq" id="XP_069202848.1">
    <property type="nucleotide sequence ID" value="XM_069345016.1"/>
</dbReference>
<reference evidence="7 8" key="1">
    <citation type="submission" date="2024-07" db="EMBL/GenBank/DDBJ databases">
        <title>Draft sequence of the Neodothiora populina.</title>
        <authorList>
            <person name="Drown D.D."/>
            <person name="Schuette U.S."/>
            <person name="Buechlein A.B."/>
            <person name="Rusch D.R."/>
            <person name="Winton L.W."/>
            <person name="Adams G.A."/>
        </authorList>
    </citation>
    <scope>NUCLEOTIDE SEQUENCE [LARGE SCALE GENOMIC DNA]</scope>
    <source>
        <strain evidence="7 8">CPC 39397</strain>
    </source>
</reference>
<evidence type="ECO:0000259" key="6">
    <source>
        <dbReference type="PROSITE" id="PS50048"/>
    </source>
</evidence>
<feature type="domain" description="Zn(2)-C6 fungal-type" evidence="6">
    <location>
        <begin position="8"/>
        <end position="37"/>
    </location>
</feature>
<proteinExistence type="predicted"/>
<evidence type="ECO:0000256" key="4">
    <source>
        <dbReference type="ARBA" id="ARBA00023242"/>
    </source>
</evidence>
<evidence type="ECO:0000313" key="8">
    <source>
        <dbReference type="Proteomes" id="UP001562354"/>
    </source>
</evidence>
<feature type="compositionally biased region" description="Gly residues" evidence="5">
    <location>
        <begin position="761"/>
        <end position="784"/>
    </location>
</feature>
<dbReference type="InterPro" id="IPR007219">
    <property type="entry name" value="XnlR_reg_dom"/>
</dbReference>
<accession>A0ABR3PLE2</accession>
<dbReference type="SUPFAM" id="SSF57701">
    <property type="entry name" value="Zn2/Cys6 DNA-binding domain"/>
    <property type="match status" value="1"/>
</dbReference>
<dbReference type="Pfam" id="PF00172">
    <property type="entry name" value="Zn_clus"/>
    <property type="match status" value="1"/>
</dbReference>
<name>A0ABR3PLE2_9PEZI</name>
<keyword evidence="1" id="KW-0479">Metal-binding</keyword>
<feature type="region of interest" description="Disordered" evidence="5">
    <location>
        <begin position="70"/>
        <end position="118"/>
    </location>
</feature>
<feature type="compositionally biased region" description="Low complexity" evidence="5">
    <location>
        <begin position="681"/>
        <end position="694"/>
    </location>
</feature>
<keyword evidence="2" id="KW-0805">Transcription regulation</keyword>
<dbReference type="CDD" id="cd12148">
    <property type="entry name" value="fungal_TF_MHR"/>
    <property type="match status" value="1"/>
</dbReference>
<dbReference type="Gene3D" id="4.10.240.10">
    <property type="entry name" value="Zn(2)-C6 fungal-type DNA-binding domain"/>
    <property type="match status" value="1"/>
</dbReference>
<feature type="region of interest" description="Disordered" evidence="5">
    <location>
        <begin position="760"/>
        <end position="787"/>
    </location>
</feature>
<feature type="region of interest" description="Disordered" evidence="5">
    <location>
        <begin position="617"/>
        <end position="695"/>
    </location>
</feature>
<feature type="compositionally biased region" description="Polar residues" evidence="5">
    <location>
        <begin position="651"/>
        <end position="670"/>
    </location>
</feature>
<evidence type="ECO:0000256" key="5">
    <source>
        <dbReference type="SAM" id="MobiDB-lite"/>
    </source>
</evidence>
<dbReference type="Proteomes" id="UP001562354">
    <property type="component" value="Unassembled WGS sequence"/>
</dbReference>
<keyword evidence="4" id="KW-0539">Nucleus</keyword>
<dbReference type="InterPro" id="IPR051127">
    <property type="entry name" value="Fungal_SecMet_Regulators"/>
</dbReference>
<dbReference type="SMART" id="SM00906">
    <property type="entry name" value="Fungal_trans"/>
    <property type="match status" value="1"/>
</dbReference>
<dbReference type="EMBL" id="JBFMKM010000004">
    <property type="protein sequence ID" value="KAL1306576.1"/>
    <property type="molecule type" value="Genomic_DNA"/>
</dbReference>
<dbReference type="SMART" id="SM00066">
    <property type="entry name" value="GAL4"/>
    <property type="match status" value="1"/>
</dbReference>
<evidence type="ECO:0000256" key="1">
    <source>
        <dbReference type="ARBA" id="ARBA00022723"/>
    </source>
</evidence>
<protein>
    <recommendedName>
        <fullName evidence="6">Zn(2)-C6 fungal-type domain-containing protein</fullName>
    </recommendedName>
</protein>
<dbReference type="GeneID" id="95978960"/>
<dbReference type="PROSITE" id="PS50048">
    <property type="entry name" value="ZN2_CY6_FUNGAL_2"/>
    <property type="match status" value="1"/>
</dbReference>
<dbReference type="InterPro" id="IPR001138">
    <property type="entry name" value="Zn2Cys6_DnaBD"/>
</dbReference>
<comment type="caution">
    <text evidence="7">The sequence shown here is derived from an EMBL/GenBank/DDBJ whole genome shotgun (WGS) entry which is preliminary data.</text>
</comment>
<sequence>MNTRISKACQECRQRKIRCSGERPCKSCRVHNAECVYRALTRVRKSYASSAAGGANGGAAVTTGGGGGGGGNAGAGVSTPSSTVTAQAAQWQTPTSDHPDTTRSHATAAGSAPTGSNEQFRDEEVYHSVSATHNTTHSGTLQIYYGASSYFAFLQQLHRSLLLDDGSEIATPGEVQEGGAGLDLFYQKGFFFGTSAVKPKPALEQKWDALPADLVQLFMNLFFETLFHVLSFVREEQIRSWANLMFDSRTNDNVTSGQRCITLAVLALGAITTEHTDWAEMLYKAAKVEANDFDEVVNLQSVQFSLLLAIYQSTLGRPNQSYLHLGSATRKGFAMGLHKDIFHGNNTDGIDDHIQDRRLTMWCLYFHERWQAFSLGRVSSVRRSDISCPLPETATYLAQSARLLDIAMQCAETMFGNRRLSLWETWKAAKSVHGELRRFAEEAGLAFAYRRHEMSRSPMQCITLTSFYYHAILITFRPFLIVAAARQRQRRLVQGTPGDTPSISLAGDEMWLREACRYAVDAARDQITFVFTSVQESDVCKRLRYTGFFMESSCAVLLYDSLMNKHTYSHNLEYIKAGLQCLKDMQEVVPGEPLTLAIASIERILFVAQRKMNLPTTVAGPNAVSDPLGSSSAHTGAPMQQQQQQQRQRQTGAGTTTSTPQHQTSNTGSAYASPIPGSARQQYTQQSNDQQQQQHAIMTPTMDSNNNNSSNSSSSNNLLAATGLGTWDQGIPQMDWGFDVFTTDLNHYFTIDDTFPDAGNFGSGGSGSGGGNGNGSGEGGGMDSGGHYLSRQMYRDPYY</sequence>